<dbReference type="InterPro" id="IPR007627">
    <property type="entry name" value="RNA_pol_sigma70_r2"/>
</dbReference>
<dbReference type="OrthoDB" id="3211555at2"/>
<dbReference type="InterPro" id="IPR036388">
    <property type="entry name" value="WH-like_DNA-bd_sf"/>
</dbReference>
<reference evidence="4 5" key="1">
    <citation type="submission" date="2019-11" db="EMBL/GenBank/DDBJ databases">
        <title>Draft genome sequences of five Paenibacillus species of dairy origin.</title>
        <authorList>
            <person name="Olajide A.M."/>
            <person name="Chen S."/>
            <person name="Lapointe G."/>
        </authorList>
    </citation>
    <scope>NUCLEOTIDE SEQUENCE [LARGE SCALE GENOMIC DNA]</scope>
    <source>
        <strain evidence="4 5">12CR55</strain>
    </source>
</reference>
<feature type="domain" description="RNA polymerase sigma-70 region 2" evidence="2">
    <location>
        <begin position="22"/>
        <end position="87"/>
    </location>
</feature>
<evidence type="ECO:0000256" key="1">
    <source>
        <dbReference type="ARBA" id="ARBA00011344"/>
    </source>
</evidence>
<evidence type="ECO:0000259" key="3">
    <source>
        <dbReference type="Pfam" id="PF08281"/>
    </source>
</evidence>
<dbReference type="InterPro" id="IPR014284">
    <property type="entry name" value="RNA_pol_sigma-70_dom"/>
</dbReference>
<name>A0A7X3CQ70_9BACL</name>
<dbReference type="InterPro" id="IPR052704">
    <property type="entry name" value="ECF_Sigma-70_Domain"/>
</dbReference>
<dbReference type="Gene3D" id="3.10.450.50">
    <property type="match status" value="1"/>
</dbReference>
<gene>
    <name evidence="4" type="ORF">GNP95_18240</name>
</gene>
<evidence type="ECO:0000259" key="2">
    <source>
        <dbReference type="Pfam" id="PF04542"/>
    </source>
</evidence>
<dbReference type="PANTHER" id="PTHR30173:SF36">
    <property type="entry name" value="ECF RNA POLYMERASE SIGMA FACTOR SIGJ"/>
    <property type="match status" value="1"/>
</dbReference>
<dbReference type="PANTHER" id="PTHR30173">
    <property type="entry name" value="SIGMA 19 FACTOR"/>
    <property type="match status" value="1"/>
</dbReference>
<dbReference type="InterPro" id="IPR013249">
    <property type="entry name" value="RNA_pol_sigma70_r4_t2"/>
</dbReference>
<dbReference type="Gene3D" id="1.10.10.10">
    <property type="entry name" value="Winged helix-like DNA-binding domain superfamily/Winged helix DNA-binding domain"/>
    <property type="match status" value="1"/>
</dbReference>
<protein>
    <submittedName>
        <fullName evidence="4">Sigma-70 family RNA polymerase sigma factor</fullName>
    </submittedName>
</protein>
<comment type="caution">
    <text evidence="4">The sequence shown here is derived from an EMBL/GenBank/DDBJ whole genome shotgun (WGS) entry which is preliminary data.</text>
</comment>
<dbReference type="Gene3D" id="1.10.1740.10">
    <property type="match status" value="1"/>
</dbReference>
<accession>A0A7X3CQ70</accession>
<feature type="domain" description="RNA polymerase sigma factor 70 region 4 type 2" evidence="3">
    <location>
        <begin position="122"/>
        <end position="172"/>
    </location>
</feature>
<dbReference type="GO" id="GO:0003677">
    <property type="term" value="F:DNA binding"/>
    <property type="evidence" value="ECO:0007669"/>
    <property type="project" value="InterPro"/>
</dbReference>
<dbReference type="NCBIfam" id="TIGR02937">
    <property type="entry name" value="sigma70-ECF"/>
    <property type="match status" value="1"/>
</dbReference>
<dbReference type="Pfam" id="PF08281">
    <property type="entry name" value="Sigma70_r4_2"/>
    <property type="match status" value="1"/>
</dbReference>
<evidence type="ECO:0000313" key="4">
    <source>
        <dbReference type="EMBL" id="MUG46917.1"/>
    </source>
</evidence>
<dbReference type="SUPFAM" id="SSF88946">
    <property type="entry name" value="Sigma2 domain of RNA polymerase sigma factors"/>
    <property type="match status" value="1"/>
</dbReference>
<dbReference type="SUPFAM" id="SSF88659">
    <property type="entry name" value="Sigma3 and sigma4 domains of RNA polymerase sigma factors"/>
    <property type="match status" value="1"/>
</dbReference>
<dbReference type="InterPro" id="IPR032710">
    <property type="entry name" value="NTF2-like_dom_sf"/>
</dbReference>
<dbReference type="GO" id="GO:0006352">
    <property type="term" value="P:DNA-templated transcription initiation"/>
    <property type="evidence" value="ECO:0007669"/>
    <property type="project" value="InterPro"/>
</dbReference>
<evidence type="ECO:0000313" key="5">
    <source>
        <dbReference type="Proteomes" id="UP000447876"/>
    </source>
</evidence>
<dbReference type="EMBL" id="WNZW01000008">
    <property type="protein sequence ID" value="MUG46917.1"/>
    <property type="molecule type" value="Genomic_DNA"/>
</dbReference>
<dbReference type="InterPro" id="IPR013324">
    <property type="entry name" value="RNA_pol_sigma_r3/r4-like"/>
</dbReference>
<dbReference type="SUPFAM" id="SSF54427">
    <property type="entry name" value="NTF2-like"/>
    <property type="match status" value="1"/>
</dbReference>
<sequence length="313" mass="36336">MVQPLQNEDARSVQMGMDIDALYRNYRTYAFSIAYRMLGVISDAEDVVQDWFAEMQSKDMTEIRDVKAYLAKGITNRSLNVLKSARKQREVYVGEWLPEPLVSDYDSPERTLERQDAISYAYLVMLERLTPMERAVYLLREVFQYDYPAISEMLGKSESNCRKICSRAKKSLNSEEIRIDDHPTLDEGNKRKLIERFIAAFERYQMEELLELLSEDAVMISDGGGYTRSAIFPITSRKRVLALLTSPKAFKELRRWEAVLTEVNGEVNLVFLLEGQLKGILCFRWASESNRIQNLYLLLNPYKLNHVQSALHE</sequence>
<comment type="subunit">
    <text evidence="1">Interacts transiently with the RNA polymerase catalytic core formed by RpoA, RpoB, RpoC and RpoZ (2 alpha, 1 beta, 1 beta' and 1 omega subunit) to form the RNA polymerase holoenzyme that can initiate transcription.</text>
</comment>
<dbReference type="InterPro" id="IPR013325">
    <property type="entry name" value="RNA_pol_sigma_r2"/>
</dbReference>
<dbReference type="Pfam" id="PF04542">
    <property type="entry name" value="Sigma70_r2"/>
    <property type="match status" value="1"/>
</dbReference>
<dbReference type="AlphaFoldDB" id="A0A7X3CQ70"/>
<dbReference type="Proteomes" id="UP000447876">
    <property type="component" value="Unassembled WGS sequence"/>
</dbReference>
<organism evidence="4 5">
    <name type="scientific">Paenibacillus woosongensis</name>
    <dbReference type="NCBI Taxonomy" id="307580"/>
    <lineage>
        <taxon>Bacteria</taxon>
        <taxon>Bacillati</taxon>
        <taxon>Bacillota</taxon>
        <taxon>Bacilli</taxon>
        <taxon>Bacillales</taxon>
        <taxon>Paenibacillaceae</taxon>
        <taxon>Paenibacillus</taxon>
    </lineage>
</organism>
<proteinExistence type="predicted"/>
<dbReference type="GO" id="GO:0016987">
    <property type="term" value="F:sigma factor activity"/>
    <property type="evidence" value="ECO:0007669"/>
    <property type="project" value="InterPro"/>
</dbReference>